<evidence type="ECO:0000313" key="5">
    <source>
        <dbReference type="EMBL" id="PRT55113.1"/>
    </source>
</evidence>
<feature type="compositionally biased region" description="Basic residues" evidence="3">
    <location>
        <begin position="225"/>
        <end position="235"/>
    </location>
</feature>
<feature type="region of interest" description="Disordered" evidence="3">
    <location>
        <begin position="174"/>
        <end position="260"/>
    </location>
</feature>
<dbReference type="GO" id="GO:0003729">
    <property type="term" value="F:mRNA binding"/>
    <property type="evidence" value="ECO:0007669"/>
    <property type="project" value="TreeGrafter"/>
</dbReference>
<reference evidence="5 6" key="1">
    <citation type="submission" date="2017-04" db="EMBL/GenBank/DDBJ databases">
        <title>Genome sequencing of [Candida] sorbophila.</title>
        <authorList>
            <person name="Ahn J.O."/>
        </authorList>
    </citation>
    <scope>NUCLEOTIDE SEQUENCE [LARGE SCALE GENOMIC DNA]</scope>
    <source>
        <strain evidence="5 6">DS02</strain>
    </source>
</reference>
<evidence type="ECO:0000259" key="4">
    <source>
        <dbReference type="PROSITE" id="PS50102"/>
    </source>
</evidence>
<name>A0A2T0FJC9_9ASCO</name>
<evidence type="ECO:0000313" key="6">
    <source>
        <dbReference type="Proteomes" id="UP000238350"/>
    </source>
</evidence>
<dbReference type="OrthoDB" id="346839at2759"/>
<evidence type="ECO:0000256" key="3">
    <source>
        <dbReference type="SAM" id="MobiDB-lite"/>
    </source>
</evidence>
<dbReference type="GO" id="GO:0005634">
    <property type="term" value="C:nucleus"/>
    <property type="evidence" value="ECO:0007669"/>
    <property type="project" value="TreeGrafter"/>
</dbReference>
<proteinExistence type="predicted"/>
<dbReference type="Proteomes" id="UP000238350">
    <property type="component" value="Unassembled WGS sequence"/>
</dbReference>
<organism evidence="5 6">
    <name type="scientific">Wickerhamiella sorbophila</name>
    <dbReference type="NCBI Taxonomy" id="45607"/>
    <lineage>
        <taxon>Eukaryota</taxon>
        <taxon>Fungi</taxon>
        <taxon>Dikarya</taxon>
        <taxon>Ascomycota</taxon>
        <taxon>Saccharomycotina</taxon>
        <taxon>Dipodascomycetes</taxon>
        <taxon>Dipodascales</taxon>
        <taxon>Trichomonascaceae</taxon>
        <taxon>Wickerhamiella</taxon>
    </lineage>
</organism>
<evidence type="ECO:0000256" key="2">
    <source>
        <dbReference type="PROSITE-ProRule" id="PRU00176"/>
    </source>
</evidence>
<evidence type="ECO:0000256" key="1">
    <source>
        <dbReference type="ARBA" id="ARBA00022884"/>
    </source>
</evidence>
<feature type="compositionally biased region" description="Basic residues" evidence="3">
    <location>
        <begin position="21"/>
        <end position="41"/>
    </location>
</feature>
<dbReference type="PROSITE" id="PS50102">
    <property type="entry name" value="RRM"/>
    <property type="match status" value="1"/>
</dbReference>
<keyword evidence="1 2" id="KW-0694">RNA-binding</keyword>
<dbReference type="Pfam" id="PF00076">
    <property type="entry name" value="RRM_1"/>
    <property type="match status" value="1"/>
</dbReference>
<dbReference type="InterPro" id="IPR051229">
    <property type="entry name" value="ALYREF_mRNA_export"/>
</dbReference>
<dbReference type="InterPro" id="IPR012677">
    <property type="entry name" value="Nucleotide-bd_a/b_plait_sf"/>
</dbReference>
<feature type="domain" description="RRM" evidence="4">
    <location>
        <begin position="83"/>
        <end position="163"/>
    </location>
</feature>
<dbReference type="GeneID" id="36516481"/>
<dbReference type="PANTHER" id="PTHR19965">
    <property type="entry name" value="RNA AND EXPORT FACTOR BINDING PROTEIN"/>
    <property type="match status" value="1"/>
</dbReference>
<dbReference type="InterPro" id="IPR035979">
    <property type="entry name" value="RBD_domain_sf"/>
</dbReference>
<dbReference type="AlphaFoldDB" id="A0A2T0FJC9"/>
<dbReference type="Gene3D" id="3.30.70.330">
    <property type="match status" value="1"/>
</dbReference>
<dbReference type="STRING" id="45607.A0A2T0FJC9"/>
<dbReference type="SMART" id="SM00360">
    <property type="entry name" value="RRM"/>
    <property type="match status" value="1"/>
</dbReference>
<gene>
    <name evidence="5" type="ORF">B9G98_02733</name>
</gene>
<dbReference type="RefSeq" id="XP_024665058.1">
    <property type="nucleotide sequence ID" value="XM_024809290.1"/>
</dbReference>
<protein>
    <submittedName>
        <fullName evidence="5">RNA annealing protein YRA1</fullName>
    </submittedName>
</protein>
<dbReference type="SUPFAM" id="SSF54928">
    <property type="entry name" value="RNA-binding domain, RBD"/>
    <property type="match status" value="1"/>
</dbReference>
<dbReference type="PANTHER" id="PTHR19965:SF35">
    <property type="entry name" value="RNA ANNEALING PROTEIN YRA1"/>
    <property type="match status" value="1"/>
</dbReference>
<sequence>MNATVDKSLDEIISTNGSNKKSVRRKQAGIRKSALSRKKATVKGGASPKAAKVAAAAAKNGSGKKVAASAAAAAAQDLTQYATRIIISNMPKDVNESQVEKFFKSELGHVSKVVASYNARGVRTGQFTITFTKDGLAAKAMERFNGTVIDNGAAKMKVEIVFDQSAKPLAQRLSLKPAADSAKPATDGQRSQKKRLRVKQKNAAAAATGVANSTSDKKADAKPKNDRRRSKGRRTKTTEELDAEMADYFAGGEPAADIIS</sequence>
<comment type="caution">
    <text evidence="5">The sequence shown here is derived from an EMBL/GenBank/DDBJ whole genome shotgun (WGS) entry which is preliminary data.</text>
</comment>
<dbReference type="EMBL" id="NDIQ01000021">
    <property type="protein sequence ID" value="PRT55113.1"/>
    <property type="molecule type" value="Genomic_DNA"/>
</dbReference>
<feature type="region of interest" description="Disordered" evidence="3">
    <location>
        <begin position="1"/>
        <end position="42"/>
    </location>
</feature>
<dbReference type="InterPro" id="IPR000504">
    <property type="entry name" value="RRM_dom"/>
</dbReference>
<feature type="compositionally biased region" description="Basic and acidic residues" evidence="3">
    <location>
        <begin position="215"/>
        <end position="224"/>
    </location>
</feature>
<keyword evidence="6" id="KW-1185">Reference proteome</keyword>
<feature type="compositionally biased region" description="Basic residues" evidence="3">
    <location>
        <begin position="191"/>
        <end position="200"/>
    </location>
</feature>
<accession>A0A2T0FJC9</accession>